<dbReference type="InterPro" id="IPR003661">
    <property type="entry name" value="HisK_dim/P_dom"/>
</dbReference>
<dbReference type="PROSITE" id="PS50109">
    <property type="entry name" value="HIS_KIN"/>
    <property type="match status" value="1"/>
</dbReference>
<feature type="domain" description="Response regulatory" evidence="14">
    <location>
        <begin position="1105"/>
        <end position="1220"/>
    </location>
</feature>
<dbReference type="Pfam" id="PF07495">
    <property type="entry name" value="Y_Y_Y"/>
    <property type="match status" value="1"/>
</dbReference>
<evidence type="ECO:0000256" key="8">
    <source>
        <dbReference type="PROSITE-ProRule" id="PRU00169"/>
    </source>
</evidence>
<dbReference type="EMBL" id="BPUB01000001">
    <property type="protein sequence ID" value="GJG58206.1"/>
    <property type="molecule type" value="Genomic_DNA"/>
</dbReference>
<keyword evidence="11" id="KW-0732">Signal</keyword>
<protein>
    <recommendedName>
        <fullName evidence="2">histidine kinase</fullName>
        <ecNumber evidence="2">2.7.13.3</ecNumber>
    </recommendedName>
</protein>
<dbReference type="SUPFAM" id="SSF52172">
    <property type="entry name" value="CheY-like"/>
    <property type="match status" value="1"/>
</dbReference>
<dbReference type="CDD" id="cd00075">
    <property type="entry name" value="HATPase"/>
    <property type="match status" value="1"/>
</dbReference>
<evidence type="ECO:0000256" key="3">
    <source>
        <dbReference type="ARBA" id="ARBA00022553"/>
    </source>
</evidence>
<evidence type="ECO:0000256" key="1">
    <source>
        <dbReference type="ARBA" id="ARBA00000085"/>
    </source>
</evidence>
<dbReference type="EC" id="2.7.13.3" evidence="2"/>
<dbReference type="SUPFAM" id="SSF63829">
    <property type="entry name" value="Calcium-dependent phosphotriesterase"/>
    <property type="match status" value="1"/>
</dbReference>
<dbReference type="GO" id="GO:0043565">
    <property type="term" value="F:sequence-specific DNA binding"/>
    <property type="evidence" value="ECO:0007669"/>
    <property type="project" value="InterPro"/>
</dbReference>
<keyword evidence="7" id="KW-0804">Transcription</keyword>
<dbReference type="SUPFAM" id="SSF101898">
    <property type="entry name" value="NHL repeat"/>
    <property type="match status" value="1"/>
</dbReference>
<keyword evidence="5 15" id="KW-0418">Kinase</keyword>
<name>A0A9R1CVJ4_9BACT</name>
<dbReference type="CDD" id="cd00082">
    <property type="entry name" value="HisKA"/>
    <property type="match status" value="1"/>
</dbReference>
<dbReference type="SMART" id="SM00387">
    <property type="entry name" value="HATPase_c"/>
    <property type="match status" value="1"/>
</dbReference>
<dbReference type="RefSeq" id="WP_223929813.1">
    <property type="nucleotide sequence ID" value="NZ_BPTU01000003.1"/>
</dbReference>
<evidence type="ECO:0000259" key="14">
    <source>
        <dbReference type="PROSITE" id="PS50110"/>
    </source>
</evidence>
<dbReference type="InterPro" id="IPR011123">
    <property type="entry name" value="Y_Y_Y"/>
</dbReference>
<evidence type="ECO:0000313" key="16">
    <source>
        <dbReference type="Proteomes" id="UP000825483"/>
    </source>
</evidence>
<dbReference type="InterPro" id="IPR015943">
    <property type="entry name" value="WD40/YVTN_repeat-like_dom_sf"/>
</dbReference>
<dbReference type="PRINTS" id="PR00344">
    <property type="entry name" value="BCTRLSENSOR"/>
</dbReference>
<dbReference type="Pfam" id="PF02518">
    <property type="entry name" value="HATPase_c"/>
    <property type="match status" value="1"/>
</dbReference>
<dbReference type="SUPFAM" id="SSF55874">
    <property type="entry name" value="ATPase domain of HSP90 chaperone/DNA topoisomerase II/histidine kinase"/>
    <property type="match status" value="1"/>
</dbReference>
<feature type="transmembrane region" description="Helical" evidence="10">
    <location>
        <begin position="779"/>
        <end position="800"/>
    </location>
</feature>
<organism evidence="15 16">
    <name type="scientific">Prevotella lacticifex</name>
    <dbReference type="NCBI Taxonomy" id="2854755"/>
    <lineage>
        <taxon>Bacteria</taxon>
        <taxon>Pseudomonadati</taxon>
        <taxon>Bacteroidota</taxon>
        <taxon>Bacteroidia</taxon>
        <taxon>Bacteroidales</taxon>
        <taxon>Prevotellaceae</taxon>
        <taxon>Prevotella</taxon>
    </lineage>
</organism>
<keyword evidence="4" id="KW-0808">Transferase</keyword>
<dbReference type="InterPro" id="IPR005467">
    <property type="entry name" value="His_kinase_dom"/>
</dbReference>
<dbReference type="SMART" id="SM00388">
    <property type="entry name" value="HisKA"/>
    <property type="match status" value="1"/>
</dbReference>
<evidence type="ECO:0000259" key="12">
    <source>
        <dbReference type="PROSITE" id="PS01124"/>
    </source>
</evidence>
<comment type="caution">
    <text evidence="15">The sequence shown here is derived from an EMBL/GenBank/DDBJ whole genome shotgun (WGS) entry which is preliminary data.</text>
</comment>
<dbReference type="Gene3D" id="1.10.10.60">
    <property type="entry name" value="Homeodomain-like"/>
    <property type="match status" value="1"/>
</dbReference>
<dbReference type="PROSITE" id="PS01124">
    <property type="entry name" value="HTH_ARAC_FAMILY_2"/>
    <property type="match status" value="1"/>
</dbReference>
<keyword evidence="6" id="KW-0805">Transcription regulation</keyword>
<feature type="modified residue" description="4-aspartylphosphate" evidence="8">
    <location>
        <position position="1153"/>
    </location>
</feature>
<dbReference type="Pfam" id="PF12833">
    <property type="entry name" value="HTH_18"/>
    <property type="match status" value="1"/>
</dbReference>
<dbReference type="PROSITE" id="PS50110">
    <property type="entry name" value="RESPONSE_REGULATORY"/>
    <property type="match status" value="1"/>
</dbReference>
<dbReference type="Proteomes" id="UP000825483">
    <property type="component" value="Unassembled WGS sequence"/>
</dbReference>
<dbReference type="SUPFAM" id="SSF47384">
    <property type="entry name" value="Homodimeric domain of signal transducing histidine kinase"/>
    <property type="match status" value="1"/>
</dbReference>
<evidence type="ECO:0000256" key="11">
    <source>
        <dbReference type="SAM" id="SignalP"/>
    </source>
</evidence>
<gene>
    <name evidence="15" type="ORF">PRLR5076_10570</name>
</gene>
<dbReference type="InterPro" id="IPR018060">
    <property type="entry name" value="HTH_AraC"/>
</dbReference>
<evidence type="ECO:0000256" key="6">
    <source>
        <dbReference type="ARBA" id="ARBA00023015"/>
    </source>
</evidence>
<evidence type="ECO:0000256" key="4">
    <source>
        <dbReference type="ARBA" id="ARBA00022679"/>
    </source>
</evidence>
<evidence type="ECO:0000259" key="13">
    <source>
        <dbReference type="PROSITE" id="PS50109"/>
    </source>
</evidence>
<dbReference type="SMART" id="SM00342">
    <property type="entry name" value="HTH_ARAC"/>
    <property type="match status" value="1"/>
</dbReference>
<dbReference type="GeneID" id="72467988"/>
<evidence type="ECO:0000313" key="15">
    <source>
        <dbReference type="EMBL" id="GJG58206.1"/>
    </source>
</evidence>
<keyword evidence="10" id="KW-1133">Transmembrane helix</keyword>
<comment type="catalytic activity">
    <reaction evidence="1">
        <text>ATP + protein L-histidine = ADP + protein N-phospho-L-histidine.</text>
        <dbReference type="EC" id="2.7.13.3"/>
    </reaction>
</comment>
<dbReference type="InterPro" id="IPR004358">
    <property type="entry name" value="Sig_transdc_His_kin-like_C"/>
</dbReference>
<evidence type="ECO:0000256" key="2">
    <source>
        <dbReference type="ARBA" id="ARBA00012438"/>
    </source>
</evidence>
<dbReference type="Gene3D" id="3.40.50.2300">
    <property type="match status" value="1"/>
</dbReference>
<dbReference type="Pfam" id="PF00072">
    <property type="entry name" value="Response_reg"/>
    <property type="match status" value="1"/>
</dbReference>
<dbReference type="Gene3D" id="1.10.287.130">
    <property type="match status" value="1"/>
</dbReference>
<dbReference type="PANTHER" id="PTHR43547">
    <property type="entry name" value="TWO-COMPONENT HISTIDINE KINASE"/>
    <property type="match status" value="1"/>
</dbReference>
<evidence type="ECO:0000256" key="5">
    <source>
        <dbReference type="ARBA" id="ARBA00022777"/>
    </source>
</evidence>
<keyword evidence="10" id="KW-0812">Transmembrane</keyword>
<dbReference type="InterPro" id="IPR003594">
    <property type="entry name" value="HATPase_dom"/>
</dbReference>
<feature type="domain" description="HTH araC/xylS-type" evidence="12">
    <location>
        <begin position="1252"/>
        <end position="1352"/>
    </location>
</feature>
<keyword evidence="10" id="KW-0472">Membrane</keyword>
<dbReference type="FunFam" id="3.30.565.10:FF:000006">
    <property type="entry name" value="Sensor histidine kinase WalK"/>
    <property type="match status" value="1"/>
</dbReference>
<dbReference type="GO" id="GO:0003700">
    <property type="term" value="F:DNA-binding transcription factor activity"/>
    <property type="evidence" value="ECO:0007669"/>
    <property type="project" value="InterPro"/>
</dbReference>
<dbReference type="InterPro" id="IPR036890">
    <property type="entry name" value="HATPase_C_sf"/>
</dbReference>
<evidence type="ECO:0000256" key="10">
    <source>
        <dbReference type="SAM" id="Phobius"/>
    </source>
</evidence>
<accession>A0A9R1CVJ4</accession>
<feature type="region of interest" description="Disordered" evidence="9">
    <location>
        <begin position="1053"/>
        <end position="1072"/>
    </location>
</feature>
<sequence length="1361" mass="150217">MKRISILIISALSLLLSAVPTGAQLVGHRVELPVSDMVKAATFDAKGFLWIGTTAGLMRYDGYNFVQVRNTLKSPSKLSDNGIEGLAADNHGSLWIATDNGITCLELASLGSHVYRMPTPRQSLVYCIYPDADGSVYGGTDGGMVVYDRHTDSFRLMRGTEHLCVKAIVNDGSGHLFIGTWSHGLWMYDKRSRRMHRVAVDGDNYYCLTFDSHGRLWAGSWRDGVRLIDNPTAPHPTVKAFSGTAGEPVYNIVAITGDNVLACARSKVFRFDPAQHIEVIPATSDEMNAVAVENGVGTVALVKKSEAVEFFSTFSTALNIIPVAPYGDGLLRGAISKLVTTDERLFWLGSQISGVSTFEMGATVSPHATAVPQLRAIAPELVTSSCKSMITDSHGNVWIGNMYSGAVAVHPDGSATALDLTSRSYTHENAVCTMMEDRDGNIWFGQMTNVVILARNGRTYNIPLAKYIPNIGRGEVTHIMQDHRGRVWICTRDNGVLRVDPSPGRKAKDQPWLMPGTVCHTMKYAAAGAITCAEDKYGQIVFLTSAGEVLLWDNAHDCSNTVAETDNDDVRYYSAITDIDGNIWFGGTNSIVRTSRDSRRRLVIQRFCIPAQNSRLNLMENAVFRRGAMLYFGASNKIVAIDTRRLGSTSPMGMKLSISTLTIDGREFAVLDSAMQAKLTKSVPSYTKEITVPYGVRVVKLGFSNLDFANVTAVRYEYRLDGYNDEWTMSAEGGHTATFENLPAGKYIFHLRATDTNGRWVEMPYTITIRVLPPWWRSWWAYIIYILMAVAAGWGIIVWYRQRVRTQNRLRMAQVFTNITHELLTPISVVQASIDAQKKNIDAGAYTIIRNNMTRLTRLIRQILEIDKLNAGRLVIELSDNDMNEFLRQETDNMRPLAMQRGVSLTFTTRGRMPIHCLFDTDKLDKIVYNLISNAIKHTAVGGHVVVGVAYDKGFATITVADNGTGISKARMKQLFSRFMDGDYRSIGSTGTGIGLSLTRDLVRKLKGTISVESTEGEGTTFTVVLPISREAGVKGASAVDVAKAAVKETVTTDGGEAGAQPVADGNAAEPADGSAVAAADSAVAADTADAAVATTEGEQRSAYTILLVEDNIDLLDITATFLGQWYNILRANNGRQALTVLERNAVDIVVTDVMMPVMGGIELTKKIKANADYAMMPVIMLTAKVRDDDRDEGYKVGADAYLAKPFSLETLHLRIENFIANRERIRLKFKKMVDDDTAGTHYSNPDEQFVQRCIEKVKENIAEENYDRERFARDMCMSGSSLYKKLHALTGLGVMAFINDIRLKEACRIMRANPSIAVNDLYVRVGYASPTYFRRLFKQQFGITPTEFLEKVRKERRCGE</sequence>
<dbReference type="GO" id="GO:0000155">
    <property type="term" value="F:phosphorelay sensor kinase activity"/>
    <property type="evidence" value="ECO:0007669"/>
    <property type="project" value="InterPro"/>
</dbReference>
<dbReference type="Gene3D" id="2.60.40.10">
    <property type="entry name" value="Immunoglobulins"/>
    <property type="match status" value="1"/>
</dbReference>
<evidence type="ECO:0000256" key="9">
    <source>
        <dbReference type="SAM" id="MobiDB-lite"/>
    </source>
</evidence>
<dbReference type="Gene3D" id="3.30.565.10">
    <property type="entry name" value="Histidine kinase-like ATPase, C-terminal domain"/>
    <property type="match status" value="1"/>
</dbReference>
<keyword evidence="16" id="KW-1185">Reference proteome</keyword>
<dbReference type="InterPro" id="IPR001789">
    <property type="entry name" value="Sig_transdc_resp-reg_receiver"/>
</dbReference>
<dbReference type="SMART" id="SM00448">
    <property type="entry name" value="REC"/>
    <property type="match status" value="1"/>
</dbReference>
<dbReference type="InterPro" id="IPR009057">
    <property type="entry name" value="Homeodomain-like_sf"/>
</dbReference>
<dbReference type="PANTHER" id="PTHR43547:SF2">
    <property type="entry name" value="HYBRID SIGNAL TRANSDUCTION HISTIDINE KINASE C"/>
    <property type="match status" value="1"/>
</dbReference>
<dbReference type="CDD" id="cd17546">
    <property type="entry name" value="REC_hyHK_CKI1_RcsC-like"/>
    <property type="match status" value="1"/>
</dbReference>
<keyword evidence="3 8" id="KW-0597">Phosphoprotein</keyword>
<dbReference type="SUPFAM" id="SSF46689">
    <property type="entry name" value="Homeodomain-like"/>
    <property type="match status" value="1"/>
</dbReference>
<proteinExistence type="predicted"/>
<reference evidence="15" key="1">
    <citation type="journal article" date="2022" name="Int. J. Syst. Evol. Microbiol.">
        <title>Prevotella lacticifex sp. nov., isolated from the rumen of cows.</title>
        <authorList>
            <person name="Shinkai T."/>
            <person name="Ikeyama N."/>
            <person name="Kumagai M."/>
            <person name="Ohmori H."/>
            <person name="Sakamoto M."/>
            <person name="Ohkuma M."/>
            <person name="Mitsumori M."/>
        </authorList>
    </citation>
    <scope>NUCLEOTIDE SEQUENCE</scope>
    <source>
        <strain evidence="15">R5076</strain>
    </source>
</reference>
<dbReference type="InterPro" id="IPR036097">
    <property type="entry name" value="HisK_dim/P_sf"/>
</dbReference>
<dbReference type="Gene3D" id="2.130.10.10">
    <property type="entry name" value="YVTN repeat-like/Quinoprotein amine dehydrogenase"/>
    <property type="match status" value="2"/>
</dbReference>
<dbReference type="InterPro" id="IPR013783">
    <property type="entry name" value="Ig-like_fold"/>
</dbReference>
<dbReference type="InterPro" id="IPR011006">
    <property type="entry name" value="CheY-like_superfamily"/>
</dbReference>
<feature type="signal peptide" evidence="11">
    <location>
        <begin position="1"/>
        <end position="23"/>
    </location>
</feature>
<feature type="chain" id="PRO_5040408614" description="histidine kinase" evidence="11">
    <location>
        <begin position="24"/>
        <end position="1361"/>
    </location>
</feature>
<feature type="domain" description="Histidine kinase" evidence="13">
    <location>
        <begin position="818"/>
        <end position="1030"/>
    </location>
</feature>
<evidence type="ECO:0000256" key="7">
    <source>
        <dbReference type="ARBA" id="ARBA00023163"/>
    </source>
</evidence>